<dbReference type="EMBL" id="RDFA01000012">
    <property type="protein sequence ID" value="RXK46193.1"/>
    <property type="molecule type" value="Genomic_DNA"/>
</dbReference>
<evidence type="ECO:0000259" key="6">
    <source>
        <dbReference type="Pfam" id="PF02803"/>
    </source>
</evidence>
<reference evidence="7 8" key="1">
    <citation type="submission" date="2019-01" db="EMBL/GenBank/DDBJ databases">
        <title>Halorientalis sp. F13-25 a new haloarchaeum isolated from hypersaline water.</title>
        <authorList>
            <person name="Ana D.-V."/>
            <person name="Cristina S.-P."/>
            <person name="Antonio V."/>
        </authorList>
    </citation>
    <scope>NUCLEOTIDE SEQUENCE [LARGE SCALE GENOMIC DNA]</scope>
    <source>
        <strain evidence="7 8">F13-25</strain>
    </source>
</reference>
<feature type="domain" description="Thiolase N-terminal" evidence="5">
    <location>
        <begin position="16"/>
        <end position="269"/>
    </location>
</feature>
<evidence type="ECO:0000256" key="3">
    <source>
        <dbReference type="ARBA" id="ARBA00023229"/>
    </source>
</evidence>
<evidence type="ECO:0000256" key="1">
    <source>
        <dbReference type="ARBA" id="ARBA00010982"/>
    </source>
</evidence>
<evidence type="ECO:0000256" key="2">
    <source>
        <dbReference type="ARBA" id="ARBA00022679"/>
    </source>
</evidence>
<dbReference type="Pfam" id="PF00108">
    <property type="entry name" value="Thiolase_N"/>
    <property type="match status" value="1"/>
</dbReference>
<dbReference type="SUPFAM" id="SSF53901">
    <property type="entry name" value="Thiolase-like"/>
    <property type="match status" value="2"/>
</dbReference>
<dbReference type="GO" id="GO:0008299">
    <property type="term" value="P:isoprenoid biosynthetic process"/>
    <property type="evidence" value="ECO:0007669"/>
    <property type="project" value="UniProtKB-KW"/>
</dbReference>
<dbReference type="GO" id="GO:0016747">
    <property type="term" value="F:acyltransferase activity, transferring groups other than amino-acyl groups"/>
    <property type="evidence" value="ECO:0007669"/>
    <property type="project" value="InterPro"/>
</dbReference>
<dbReference type="CDD" id="cd00751">
    <property type="entry name" value="thiolase"/>
    <property type="match status" value="1"/>
</dbReference>
<gene>
    <name evidence="7" type="ORF">EAF64_20425</name>
</gene>
<dbReference type="NCBIfam" id="TIGR01930">
    <property type="entry name" value="AcCoA-C-Actrans"/>
    <property type="match status" value="1"/>
</dbReference>
<proteinExistence type="inferred from homology"/>
<organism evidence="7 8">
    <name type="scientific">Halorientalis pallida</name>
    <dbReference type="NCBI Taxonomy" id="2479928"/>
    <lineage>
        <taxon>Archaea</taxon>
        <taxon>Methanobacteriati</taxon>
        <taxon>Methanobacteriota</taxon>
        <taxon>Stenosarchaea group</taxon>
        <taxon>Halobacteria</taxon>
        <taxon>Halobacteriales</taxon>
        <taxon>Haloarculaceae</taxon>
        <taxon>Halorientalis</taxon>
    </lineage>
</organism>
<protein>
    <submittedName>
        <fullName evidence="7">Thiolase family protein</fullName>
    </submittedName>
</protein>
<dbReference type="InterPro" id="IPR020617">
    <property type="entry name" value="Thiolase_C"/>
</dbReference>
<keyword evidence="8" id="KW-1185">Reference proteome</keyword>
<dbReference type="InterPro" id="IPR016039">
    <property type="entry name" value="Thiolase-like"/>
</dbReference>
<keyword evidence="3" id="KW-0414">Isoprene biosynthesis</keyword>
<evidence type="ECO:0000313" key="8">
    <source>
        <dbReference type="Proteomes" id="UP000289691"/>
    </source>
</evidence>
<sequence length="399" mass="41651">MPAPVVPTGVTDSDDVVLVDAARTPHGELLGSLAPVEATGLGRTAIDGLLDHTGIDPSLPDWVCLGNAIQAGVGQVPARQAVVESDLPTSTPATTVNEASGSGLRAITLAADRIDAGRIDFAIAGGMESMSNAPHLVPDYRAGRRHGNGDLVDAMICDGLWDVTEDAHMGELTERMAEREGIGREQQDEYALRSHRRAAERIEAGAFDAETVPVTTSGGLVERDEGPRPDSTAESLADLQPAFRRDGTITPANASKLADGAGCALVTTAEAAHEHGFGVMAELVDYAVVYREPARFNEVVADALRALLDANDLGVDDVDHFEINEAFAAQTVYVRDALDVPEERLNPDGGAVAFGHPIGASGGMLVTALLYAMEREDATYGVVGMSVGGGGAIVALLER</sequence>
<dbReference type="InterPro" id="IPR020616">
    <property type="entry name" value="Thiolase_N"/>
</dbReference>
<name>A0A498KPW8_9EURY</name>
<dbReference type="InterPro" id="IPR020613">
    <property type="entry name" value="Thiolase_CS"/>
</dbReference>
<evidence type="ECO:0000256" key="4">
    <source>
        <dbReference type="ARBA" id="ARBA00023315"/>
    </source>
</evidence>
<dbReference type="PANTHER" id="PTHR18919:SF107">
    <property type="entry name" value="ACETYL-COA ACETYLTRANSFERASE, CYTOSOLIC"/>
    <property type="match status" value="1"/>
</dbReference>
<dbReference type="AlphaFoldDB" id="A0A498KPW8"/>
<evidence type="ECO:0000259" key="5">
    <source>
        <dbReference type="Pfam" id="PF00108"/>
    </source>
</evidence>
<keyword evidence="2" id="KW-0808">Transferase</keyword>
<dbReference type="Pfam" id="PF02803">
    <property type="entry name" value="Thiolase_C"/>
    <property type="match status" value="1"/>
</dbReference>
<dbReference type="InterPro" id="IPR002155">
    <property type="entry name" value="Thiolase"/>
</dbReference>
<dbReference type="PIRSF" id="PIRSF000429">
    <property type="entry name" value="Ac-CoA_Ac_transf"/>
    <property type="match status" value="1"/>
</dbReference>
<feature type="domain" description="Thiolase C-terminal" evidence="6">
    <location>
        <begin position="279"/>
        <end position="398"/>
    </location>
</feature>
<evidence type="ECO:0000313" key="7">
    <source>
        <dbReference type="EMBL" id="RXK46193.1"/>
    </source>
</evidence>
<comment type="caution">
    <text evidence="7">The sequence shown here is derived from an EMBL/GenBank/DDBJ whole genome shotgun (WGS) entry which is preliminary data.</text>
</comment>
<dbReference type="OrthoDB" id="25212at2157"/>
<dbReference type="PROSITE" id="PS00737">
    <property type="entry name" value="THIOLASE_2"/>
    <property type="match status" value="1"/>
</dbReference>
<accession>A0A498KPW8</accession>
<dbReference type="Gene3D" id="3.40.47.10">
    <property type="match status" value="1"/>
</dbReference>
<comment type="similarity">
    <text evidence="1">Belongs to the thiolase-like superfamily. Thiolase family.</text>
</comment>
<dbReference type="PANTHER" id="PTHR18919">
    <property type="entry name" value="ACETYL-COA C-ACYLTRANSFERASE"/>
    <property type="match status" value="1"/>
</dbReference>
<dbReference type="Proteomes" id="UP000289691">
    <property type="component" value="Unassembled WGS sequence"/>
</dbReference>
<keyword evidence="4" id="KW-0012">Acyltransferase</keyword>